<proteinExistence type="predicted"/>
<accession>A0A8S9J1B4</accession>
<comment type="caution">
    <text evidence="1">The sequence shown here is derived from an EMBL/GenBank/DDBJ whole genome shotgun (WGS) entry which is preliminary data.</text>
</comment>
<evidence type="ECO:0000313" key="1">
    <source>
        <dbReference type="EMBL" id="KAF2575875.1"/>
    </source>
</evidence>
<dbReference type="EMBL" id="QGKY02001015">
    <property type="protein sequence ID" value="KAF2575875.1"/>
    <property type="molecule type" value="Genomic_DNA"/>
</dbReference>
<sequence length="116" mass="13580">MNLPSDALTQPKQPWVRLHPAVSLSSLCYLFSVSSPFSSFSLLYRRPPLRHRHPLQSPHGSRASKQYLRLLRRIMDPRPEYDSNCKEIFKGWNCLRNNKTNGLEIFKWRWTGPSLA</sequence>
<protein>
    <submittedName>
        <fullName evidence="1">Uncharacterized protein</fullName>
    </submittedName>
</protein>
<gene>
    <name evidence="1" type="ORF">F2Q70_00000856</name>
</gene>
<dbReference type="AlphaFoldDB" id="A0A8S9J1B4"/>
<name>A0A8S9J1B4_BRACR</name>
<reference evidence="1" key="1">
    <citation type="submission" date="2019-12" db="EMBL/GenBank/DDBJ databases">
        <title>Genome sequencing and annotation of Brassica cretica.</title>
        <authorList>
            <person name="Studholme D.J."/>
            <person name="Sarris P.F."/>
        </authorList>
    </citation>
    <scope>NUCLEOTIDE SEQUENCE</scope>
    <source>
        <strain evidence="1">PFS-102/07</strain>
        <tissue evidence="1">Leaf</tissue>
    </source>
</reference>
<organism evidence="1">
    <name type="scientific">Brassica cretica</name>
    <name type="common">Mustard</name>
    <dbReference type="NCBI Taxonomy" id="69181"/>
    <lineage>
        <taxon>Eukaryota</taxon>
        <taxon>Viridiplantae</taxon>
        <taxon>Streptophyta</taxon>
        <taxon>Embryophyta</taxon>
        <taxon>Tracheophyta</taxon>
        <taxon>Spermatophyta</taxon>
        <taxon>Magnoliopsida</taxon>
        <taxon>eudicotyledons</taxon>
        <taxon>Gunneridae</taxon>
        <taxon>Pentapetalae</taxon>
        <taxon>rosids</taxon>
        <taxon>malvids</taxon>
        <taxon>Brassicales</taxon>
        <taxon>Brassicaceae</taxon>
        <taxon>Brassiceae</taxon>
        <taxon>Brassica</taxon>
    </lineage>
</organism>